<protein>
    <submittedName>
        <fullName evidence="5">Secreted protein</fullName>
    </submittedName>
</protein>
<evidence type="ECO:0000313" key="3">
    <source>
        <dbReference type="EMBL" id="VDL73061.1"/>
    </source>
</evidence>
<name>A0A0N4Y1H5_NIPBR</name>
<dbReference type="Proteomes" id="UP000271162">
    <property type="component" value="Unassembled WGS sequence"/>
</dbReference>
<keyword evidence="4" id="KW-1185">Reference proteome</keyword>
<feature type="chain" id="PRO_5043125138" evidence="2">
    <location>
        <begin position="20"/>
        <end position="71"/>
    </location>
</feature>
<reference evidence="3 4" key="2">
    <citation type="submission" date="2018-11" db="EMBL/GenBank/DDBJ databases">
        <authorList>
            <consortium name="Pathogen Informatics"/>
        </authorList>
    </citation>
    <scope>NUCLEOTIDE SEQUENCE [LARGE SCALE GENOMIC DNA]</scope>
</reference>
<feature type="region of interest" description="Disordered" evidence="1">
    <location>
        <begin position="39"/>
        <end position="71"/>
    </location>
</feature>
<evidence type="ECO:0000256" key="1">
    <source>
        <dbReference type="SAM" id="MobiDB-lite"/>
    </source>
</evidence>
<keyword evidence="2" id="KW-0732">Signal</keyword>
<gene>
    <name evidence="3" type="ORF">NBR_LOCUS9472</name>
</gene>
<organism evidence="5">
    <name type="scientific">Nippostrongylus brasiliensis</name>
    <name type="common">Rat hookworm</name>
    <dbReference type="NCBI Taxonomy" id="27835"/>
    <lineage>
        <taxon>Eukaryota</taxon>
        <taxon>Metazoa</taxon>
        <taxon>Ecdysozoa</taxon>
        <taxon>Nematoda</taxon>
        <taxon>Chromadorea</taxon>
        <taxon>Rhabditida</taxon>
        <taxon>Rhabditina</taxon>
        <taxon>Rhabditomorpha</taxon>
        <taxon>Strongyloidea</taxon>
        <taxon>Heligmosomidae</taxon>
        <taxon>Nippostrongylus</taxon>
    </lineage>
</organism>
<evidence type="ECO:0000313" key="5">
    <source>
        <dbReference type="WBParaSite" id="NBR_0000947101-mRNA-1"/>
    </source>
</evidence>
<evidence type="ECO:0000313" key="4">
    <source>
        <dbReference type="Proteomes" id="UP000271162"/>
    </source>
</evidence>
<dbReference type="EMBL" id="UYSL01020147">
    <property type="protein sequence ID" value="VDL73061.1"/>
    <property type="molecule type" value="Genomic_DNA"/>
</dbReference>
<dbReference type="WBParaSite" id="NBR_0000947101-mRNA-1">
    <property type="protein sequence ID" value="NBR_0000947101-mRNA-1"/>
    <property type="gene ID" value="NBR_0000947101"/>
</dbReference>
<sequence length="71" mass="7957">MRVLILLAIVLLAVHGHLAKRRTGKLERVKKTVNHPTIVRRSNGNANNLFRNNYNKGNNVNNNGDKNTNGN</sequence>
<feature type="compositionally biased region" description="Low complexity" evidence="1">
    <location>
        <begin position="52"/>
        <end position="71"/>
    </location>
</feature>
<accession>A0A0N4Y1H5</accession>
<feature type="signal peptide" evidence="2">
    <location>
        <begin position="1"/>
        <end position="19"/>
    </location>
</feature>
<feature type="compositionally biased region" description="Polar residues" evidence="1">
    <location>
        <begin position="40"/>
        <end position="51"/>
    </location>
</feature>
<proteinExistence type="predicted"/>
<dbReference type="AlphaFoldDB" id="A0A0N4Y1H5"/>
<evidence type="ECO:0000256" key="2">
    <source>
        <dbReference type="SAM" id="SignalP"/>
    </source>
</evidence>
<reference evidence="5" key="1">
    <citation type="submission" date="2017-02" db="UniProtKB">
        <authorList>
            <consortium name="WormBaseParasite"/>
        </authorList>
    </citation>
    <scope>IDENTIFICATION</scope>
</reference>